<organism evidence="1 2">
    <name type="scientific">Skermanella stibiiresistens SB22</name>
    <dbReference type="NCBI Taxonomy" id="1385369"/>
    <lineage>
        <taxon>Bacteria</taxon>
        <taxon>Pseudomonadati</taxon>
        <taxon>Pseudomonadota</taxon>
        <taxon>Alphaproteobacteria</taxon>
        <taxon>Rhodospirillales</taxon>
        <taxon>Azospirillaceae</taxon>
        <taxon>Skermanella</taxon>
    </lineage>
</organism>
<proteinExistence type="predicted"/>
<gene>
    <name evidence="1" type="ORF">N825_00735</name>
</gene>
<reference evidence="1 2" key="1">
    <citation type="submission" date="2013-08" db="EMBL/GenBank/DDBJ databases">
        <title>The genome sequence of Skermanella stibiiresistens.</title>
        <authorList>
            <person name="Zhu W."/>
            <person name="Wang G."/>
        </authorList>
    </citation>
    <scope>NUCLEOTIDE SEQUENCE [LARGE SCALE GENOMIC DNA]</scope>
    <source>
        <strain evidence="1 2">SB22</strain>
    </source>
</reference>
<dbReference type="AlphaFoldDB" id="W9HFX5"/>
<name>W9HFX5_9PROT</name>
<dbReference type="Proteomes" id="UP000019486">
    <property type="component" value="Unassembled WGS sequence"/>
</dbReference>
<evidence type="ECO:0000313" key="1">
    <source>
        <dbReference type="EMBL" id="EWY42803.1"/>
    </source>
</evidence>
<keyword evidence="2" id="KW-1185">Reference proteome</keyword>
<accession>W9HFX5</accession>
<comment type="caution">
    <text evidence="1">The sequence shown here is derived from an EMBL/GenBank/DDBJ whole genome shotgun (WGS) entry which is preliminary data.</text>
</comment>
<evidence type="ECO:0000313" key="2">
    <source>
        <dbReference type="Proteomes" id="UP000019486"/>
    </source>
</evidence>
<sequence>MGQPPIEMSACQTSFGDVVVLVFQEIEKKACPPEIAQEITCGLAKQVADLTSNRQKRQITFFILEPAPSETQDG</sequence>
<protein>
    <submittedName>
        <fullName evidence="1">Uncharacterized protein</fullName>
    </submittedName>
</protein>
<dbReference type="EMBL" id="AVFL01000001">
    <property type="protein sequence ID" value="EWY42803.1"/>
    <property type="molecule type" value="Genomic_DNA"/>
</dbReference>